<evidence type="ECO:0000256" key="1">
    <source>
        <dbReference type="SAM" id="Phobius"/>
    </source>
</evidence>
<gene>
    <name evidence="2" type="ORF">C8F04DRAFT_112950</name>
</gene>
<accession>A0AAD6TBF2</accession>
<name>A0AAD6TBF2_9AGAR</name>
<protein>
    <submittedName>
        <fullName evidence="2">Uncharacterized protein</fullName>
    </submittedName>
</protein>
<dbReference type="Proteomes" id="UP001218188">
    <property type="component" value="Unassembled WGS sequence"/>
</dbReference>
<organism evidence="2 3">
    <name type="scientific">Mycena alexandri</name>
    <dbReference type="NCBI Taxonomy" id="1745969"/>
    <lineage>
        <taxon>Eukaryota</taxon>
        <taxon>Fungi</taxon>
        <taxon>Dikarya</taxon>
        <taxon>Basidiomycota</taxon>
        <taxon>Agaricomycotina</taxon>
        <taxon>Agaricomycetes</taxon>
        <taxon>Agaricomycetidae</taxon>
        <taxon>Agaricales</taxon>
        <taxon>Marasmiineae</taxon>
        <taxon>Mycenaceae</taxon>
        <taxon>Mycena</taxon>
    </lineage>
</organism>
<keyword evidence="1" id="KW-0472">Membrane</keyword>
<reference evidence="2" key="1">
    <citation type="submission" date="2023-03" db="EMBL/GenBank/DDBJ databases">
        <title>Massive genome expansion in bonnet fungi (Mycena s.s.) driven by repeated elements and novel gene families across ecological guilds.</title>
        <authorList>
            <consortium name="Lawrence Berkeley National Laboratory"/>
            <person name="Harder C.B."/>
            <person name="Miyauchi S."/>
            <person name="Viragh M."/>
            <person name="Kuo A."/>
            <person name="Thoen E."/>
            <person name="Andreopoulos B."/>
            <person name="Lu D."/>
            <person name="Skrede I."/>
            <person name="Drula E."/>
            <person name="Henrissat B."/>
            <person name="Morin E."/>
            <person name="Kohler A."/>
            <person name="Barry K."/>
            <person name="LaButti K."/>
            <person name="Morin E."/>
            <person name="Salamov A."/>
            <person name="Lipzen A."/>
            <person name="Mereny Z."/>
            <person name="Hegedus B."/>
            <person name="Baldrian P."/>
            <person name="Stursova M."/>
            <person name="Weitz H."/>
            <person name="Taylor A."/>
            <person name="Grigoriev I.V."/>
            <person name="Nagy L.G."/>
            <person name="Martin F."/>
            <person name="Kauserud H."/>
        </authorList>
    </citation>
    <scope>NUCLEOTIDE SEQUENCE</scope>
    <source>
        <strain evidence="2">CBHHK200</strain>
    </source>
</reference>
<feature type="transmembrane region" description="Helical" evidence="1">
    <location>
        <begin position="269"/>
        <end position="290"/>
    </location>
</feature>
<sequence length="320" mass="34867">MSNVRIFSDDIRTAVDESHGDVEFGHVELSAVIDVGQSPDPREIVLVEPTLAKDTERSGTVDEARLLGVPGAEDGVVALLLRRSERPGDARLLRLTLLEGLLEREAVGQLLLLELRGTACAVGRGGVEGHERAGHHLQAWIDEAGGLGDEGSLGGEASWLGAEGWAGGGVHEAIWVLLGGEEAAGLALELGREGWDGRGRRRGSLLEICADVARRLRLQKALLRRPAKARLLRLLEALRTGRNIARLLGHQPASKTLLLLLRILLQKLWVLWLELRVLLLLLLLELRILLELWVTARKSRLHGVLVPWLLPLGHGGGRRG</sequence>
<dbReference type="EMBL" id="JARJCM010000014">
    <property type="protein sequence ID" value="KAJ7041980.1"/>
    <property type="molecule type" value="Genomic_DNA"/>
</dbReference>
<dbReference type="AlphaFoldDB" id="A0AAD6TBF2"/>
<evidence type="ECO:0000313" key="3">
    <source>
        <dbReference type="Proteomes" id="UP001218188"/>
    </source>
</evidence>
<evidence type="ECO:0000313" key="2">
    <source>
        <dbReference type="EMBL" id="KAJ7041980.1"/>
    </source>
</evidence>
<proteinExistence type="predicted"/>
<keyword evidence="1" id="KW-0812">Transmembrane</keyword>
<comment type="caution">
    <text evidence="2">The sequence shown here is derived from an EMBL/GenBank/DDBJ whole genome shotgun (WGS) entry which is preliminary data.</text>
</comment>
<keyword evidence="1" id="KW-1133">Transmembrane helix</keyword>
<keyword evidence="3" id="KW-1185">Reference proteome</keyword>